<dbReference type="GO" id="GO:0046983">
    <property type="term" value="F:protein dimerization activity"/>
    <property type="evidence" value="ECO:0007669"/>
    <property type="project" value="InterPro"/>
</dbReference>
<name>A0AA47MS51_MERPO</name>
<sequence>MEAVRTQPGWDEKTISEAYGLSKKLRDRAFLQLLEFFSLLMPEVDVLYNTLQKRSIDAPCINSALAHFKENVQKMRQQADNLAATSHDGTDEPGRRVANTAQVMKEACDTVISQVEQRFSQSDHLIAAKLVDSSFFPQFVLSFPTSELDCAVKLWPLDNKEKLKSELITLYRHSELHTGKTALSLLKSIFENNLEENFAETVILLKIIATTPMTTAESERNFSTLKRIKTFTRNTMGQPRLNALAMLSIESQLIQQLQDFIPKVIEKFSQRKDRRAAFLFK</sequence>
<keyword evidence="3" id="KW-1185">Reference proteome</keyword>
<gene>
    <name evidence="2" type="primary">ZMYM1_47</name>
    <name evidence="2" type="ORF">N1851_015822</name>
</gene>
<evidence type="ECO:0000313" key="3">
    <source>
        <dbReference type="Proteomes" id="UP001174136"/>
    </source>
</evidence>
<protein>
    <submittedName>
        <fullName evidence="2">Zinc finger MYM-type protein 1</fullName>
    </submittedName>
</protein>
<evidence type="ECO:0000313" key="2">
    <source>
        <dbReference type="EMBL" id="KAK0145279.1"/>
    </source>
</evidence>
<dbReference type="Proteomes" id="UP001174136">
    <property type="component" value="Unassembled WGS sequence"/>
</dbReference>
<organism evidence="2 3">
    <name type="scientific">Merluccius polli</name>
    <name type="common">Benguela hake</name>
    <name type="synonym">Merluccius cadenati</name>
    <dbReference type="NCBI Taxonomy" id="89951"/>
    <lineage>
        <taxon>Eukaryota</taxon>
        <taxon>Metazoa</taxon>
        <taxon>Chordata</taxon>
        <taxon>Craniata</taxon>
        <taxon>Vertebrata</taxon>
        <taxon>Euteleostomi</taxon>
        <taxon>Actinopterygii</taxon>
        <taxon>Neopterygii</taxon>
        <taxon>Teleostei</taxon>
        <taxon>Neoteleostei</taxon>
        <taxon>Acanthomorphata</taxon>
        <taxon>Zeiogadaria</taxon>
        <taxon>Gadariae</taxon>
        <taxon>Gadiformes</taxon>
        <taxon>Gadoidei</taxon>
        <taxon>Merlucciidae</taxon>
        <taxon>Merluccius</taxon>
    </lineage>
</organism>
<evidence type="ECO:0000259" key="1">
    <source>
        <dbReference type="Pfam" id="PF05699"/>
    </source>
</evidence>
<dbReference type="AlphaFoldDB" id="A0AA47MS51"/>
<dbReference type="EMBL" id="JAOPHQ010002868">
    <property type="protein sequence ID" value="KAK0145279.1"/>
    <property type="molecule type" value="Genomic_DNA"/>
</dbReference>
<dbReference type="PANTHER" id="PTHR46289:SF14">
    <property type="entry name" value="DUF4371 DOMAIN-CONTAINING PROTEIN"/>
    <property type="match status" value="1"/>
</dbReference>
<dbReference type="InterPro" id="IPR012337">
    <property type="entry name" value="RNaseH-like_sf"/>
</dbReference>
<accession>A0AA47MS51</accession>
<dbReference type="Pfam" id="PF05699">
    <property type="entry name" value="Dimer_Tnp_hAT"/>
    <property type="match status" value="1"/>
</dbReference>
<dbReference type="InterPro" id="IPR008906">
    <property type="entry name" value="HATC_C_dom"/>
</dbReference>
<dbReference type="SUPFAM" id="SSF53098">
    <property type="entry name" value="Ribonuclease H-like"/>
    <property type="match status" value="1"/>
</dbReference>
<feature type="domain" description="HAT C-terminal dimerisation" evidence="1">
    <location>
        <begin position="193"/>
        <end position="253"/>
    </location>
</feature>
<proteinExistence type="predicted"/>
<dbReference type="InterPro" id="IPR052958">
    <property type="entry name" value="IFN-induced_PKR_regulator"/>
</dbReference>
<comment type="caution">
    <text evidence="2">The sequence shown here is derived from an EMBL/GenBank/DDBJ whole genome shotgun (WGS) entry which is preliminary data.</text>
</comment>
<dbReference type="PANTHER" id="PTHR46289">
    <property type="entry name" value="52 KDA REPRESSOR OF THE INHIBITOR OF THE PROTEIN KINASE-LIKE PROTEIN-RELATED"/>
    <property type="match status" value="1"/>
</dbReference>
<reference evidence="2" key="1">
    <citation type="journal article" date="2023" name="Front. Mar. Sci.">
        <title>A new Merluccius polli reference genome to investigate the effects of global change in West African waters.</title>
        <authorList>
            <person name="Mateo J.L."/>
            <person name="Blanco-Fernandez C."/>
            <person name="Garcia-Vazquez E."/>
            <person name="Machado-Schiaffino G."/>
        </authorList>
    </citation>
    <scope>NUCLEOTIDE SEQUENCE</scope>
    <source>
        <strain evidence="2">C29</strain>
        <tissue evidence="2">Fin</tissue>
    </source>
</reference>